<evidence type="ECO:0000313" key="2">
    <source>
        <dbReference type="Proteomes" id="UP000076727"/>
    </source>
</evidence>
<proteinExistence type="predicted"/>
<dbReference type="Proteomes" id="UP000076727">
    <property type="component" value="Unassembled WGS sequence"/>
</dbReference>
<reference evidence="1 2" key="1">
    <citation type="journal article" date="2016" name="Mol. Biol. Evol.">
        <title>Comparative Genomics of Early-Diverging Mushroom-Forming Fungi Provides Insights into the Origins of Lignocellulose Decay Capabilities.</title>
        <authorList>
            <person name="Nagy L.G."/>
            <person name="Riley R."/>
            <person name="Tritt A."/>
            <person name="Adam C."/>
            <person name="Daum C."/>
            <person name="Floudas D."/>
            <person name="Sun H."/>
            <person name="Yadav J.S."/>
            <person name="Pangilinan J."/>
            <person name="Larsson K.H."/>
            <person name="Matsuura K."/>
            <person name="Barry K."/>
            <person name="Labutti K."/>
            <person name="Kuo R."/>
            <person name="Ohm R.A."/>
            <person name="Bhattacharya S.S."/>
            <person name="Shirouzu T."/>
            <person name="Yoshinaga Y."/>
            <person name="Martin F.M."/>
            <person name="Grigoriev I.V."/>
            <person name="Hibbett D.S."/>
        </authorList>
    </citation>
    <scope>NUCLEOTIDE SEQUENCE [LARGE SCALE GENOMIC DNA]</scope>
    <source>
        <strain evidence="1 2">L-15889</strain>
    </source>
</reference>
<dbReference type="AlphaFoldDB" id="A0A165MT38"/>
<dbReference type="EMBL" id="KV429095">
    <property type="protein sequence ID" value="KZT66086.1"/>
    <property type="molecule type" value="Genomic_DNA"/>
</dbReference>
<gene>
    <name evidence="1" type="ORF">DAEQUDRAFT_740256</name>
</gene>
<organism evidence="1 2">
    <name type="scientific">Daedalea quercina L-15889</name>
    <dbReference type="NCBI Taxonomy" id="1314783"/>
    <lineage>
        <taxon>Eukaryota</taxon>
        <taxon>Fungi</taxon>
        <taxon>Dikarya</taxon>
        <taxon>Basidiomycota</taxon>
        <taxon>Agaricomycotina</taxon>
        <taxon>Agaricomycetes</taxon>
        <taxon>Polyporales</taxon>
        <taxon>Fomitopsis</taxon>
    </lineage>
</organism>
<accession>A0A165MT38</accession>
<sequence length="226" mass="25176">MGSVLRWTAARHEQRRHRDTFRAAVTYSPHNVFAGQSYYDFLVDYIGYSKQADTLTCLSQIPQRLVLMGQYMKIFVGCIYNEALLAGETAYPENPSFVRSPSGVVFMRVSSHVVKGLPFWIGYANELTTHRRSAVPVTRVLVLETVAYTGRVGIPLLGPILVLQRCRLLTDECITISVFTVTAFNLATNLDPKAASGLAHYISGCTGTHSGYPTLPGFQFCRRYVP</sequence>
<keyword evidence="2" id="KW-1185">Reference proteome</keyword>
<name>A0A165MT38_9APHY</name>
<protein>
    <submittedName>
        <fullName evidence="1">Uncharacterized protein</fullName>
    </submittedName>
</protein>
<evidence type="ECO:0000313" key="1">
    <source>
        <dbReference type="EMBL" id="KZT66086.1"/>
    </source>
</evidence>